<evidence type="ECO:0000313" key="3">
    <source>
        <dbReference type="Proteomes" id="UP000275749"/>
    </source>
</evidence>
<dbReference type="AlphaFoldDB" id="A0A3N1ZXZ2"/>
<reference evidence="2 3" key="1">
    <citation type="submission" date="2018-11" db="EMBL/GenBank/DDBJ databases">
        <title>Sequencing the genomes of 1000 actinobacteria strains.</title>
        <authorList>
            <person name="Klenk H.-P."/>
        </authorList>
    </citation>
    <scope>NUCLEOTIDE SEQUENCE [LARGE SCALE GENOMIC DNA]</scope>
    <source>
        <strain evidence="2 3">DSM 10546</strain>
    </source>
</reference>
<evidence type="ECO:0000259" key="1">
    <source>
        <dbReference type="SMART" id="SM00974"/>
    </source>
</evidence>
<proteinExistence type="predicted"/>
<dbReference type="InterPro" id="IPR018306">
    <property type="entry name" value="Phage_T5_Orf172_DNA-bd"/>
</dbReference>
<name>A0A3N1ZXZ2_9ACTN</name>
<comment type="caution">
    <text evidence="2">The sequence shown here is derived from an EMBL/GenBank/DDBJ whole genome shotgun (WGS) entry which is preliminary data.</text>
</comment>
<feature type="domain" description="Bacteriophage T5 Orf172 DNA-binding" evidence="1">
    <location>
        <begin position="282"/>
        <end position="376"/>
    </location>
</feature>
<organism evidence="2 3">
    <name type="scientific">Luteococcus japonicus</name>
    <dbReference type="NCBI Taxonomy" id="33984"/>
    <lineage>
        <taxon>Bacteria</taxon>
        <taxon>Bacillati</taxon>
        <taxon>Actinomycetota</taxon>
        <taxon>Actinomycetes</taxon>
        <taxon>Propionibacteriales</taxon>
        <taxon>Propionibacteriaceae</taxon>
        <taxon>Luteococcus</taxon>
    </lineage>
</organism>
<gene>
    <name evidence="2" type="ORF">EDD41_2976</name>
</gene>
<accession>A0A3N1ZXZ2</accession>
<dbReference type="EMBL" id="RKHG01000001">
    <property type="protein sequence ID" value="ROR55696.1"/>
    <property type="molecule type" value="Genomic_DNA"/>
</dbReference>
<dbReference type="SMART" id="SM00974">
    <property type="entry name" value="T5orf172"/>
    <property type="match status" value="1"/>
</dbReference>
<protein>
    <submittedName>
        <fullName evidence="2">T5orf172 domain-containing protein</fullName>
    </submittedName>
</protein>
<sequence>MTDGDPAQHVDISYPAFDIQVLIDSDEDGLLDAPVKAKKVTSADRLERAFSEIVEFRRAHGRNPSATTRDIAERRLGARLDGILANEDKIAALKHLDEFGLLEIPEAPESIEDLLQVDDLDLLGDDSGLLDVSDLPVRRQVYEGTEAARRKKADDFEQFEPFFKQKHAELRAGTAKLLPYAGMSHIVPGAFFVLNGVMLFIAEVGETEYKKSTVRENKRERLRCIFENGTESSMYRQSLAIRLSDEDGQVIVQSALPEILTDDEVSGYIYVLRSLSTDPQIAAIKNLHKIGFSRGPVEQRIKNAKTSPTYLMAPVEIVATYRAYNLKTSALENLLHRVFAEVRLDITQIDRHGRDYDPSEWFDVPLTVIDQAIDLIMSGDILKYECHAQKQQLVSRDQETPDSAQ</sequence>
<dbReference type="Proteomes" id="UP000275749">
    <property type="component" value="Unassembled WGS sequence"/>
</dbReference>
<dbReference type="Pfam" id="PF13455">
    <property type="entry name" value="MUG113"/>
    <property type="match status" value="1"/>
</dbReference>
<evidence type="ECO:0000313" key="2">
    <source>
        <dbReference type="EMBL" id="ROR55696.1"/>
    </source>
</evidence>
<dbReference type="RefSeq" id="WP_123576411.1">
    <property type="nucleotide sequence ID" value="NZ_RKHG01000001.1"/>
</dbReference>